<dbReference type="PaxDb" id="67767-A0A0J7JXW4"/>
<dbReference type="AlphaFoldDB" id="A0A0J7JXW4"/>
<proteinExistence type="predicted"/>
<dbReference type="PANTHER" id="PTHR24559">
    <property type="entry name" value="TRANSPOSON TY3-I GAG-POL POLYPROTEIN"/>
    <property type="match status" value="1"/>
</dbReference>
<reference evidence="1 2" key="1">
    <citation type="submission" date="2015-04" db="EMBL/GenBank/DDBJ databases">
        <title>Lasius niger genome sequencing.</title>
        <authorList>
            <person name="Konorov E.A."/>
            <person name="Nikitin M.A."/>
            <person name="Kirill M.V."/>
            <person name="Chang P."/>
        </authorList>
    </citation>
    <scope>NUCLEOTIDE SEQUENCE [LARGE SCALE GENOMIC DNA]</scope>
    <source>
        <tissue evidence="1">Whole</tissue>
    </source>
</reference>
<feature type="non-terminal residue" evidence="1">
    <location>
        <position position="186"/>
    </location>
</feature>
<comment type="caution">
    <text evidence="1">The sequence shown here is derived from an EMBL/GenBank/DDBJ whole genome shotgun (WGS) entry which is preliminary data.</text>
</comment>
<gene>
    <name evidence="1" type="ORF">RF55_22088</name>
</gene>
<dbReference type="OrthoDB" id="7701233at2759"/>
<dbReference type="Gene3D" id="3.10.10.10">
    <property type="entry name" value="HIV Type 1 Reverse Transcriptase, subunit A, domain 1"/>
    <property type="match status" value="1"/>
</dbReference>
<dbReference type="InterPro" id="IPR053134">
    <property type="entry name" value="RNA-dir_DNA_polymerase"/>
</dbReference>
<dbReference type="EMBL" id="LBMM01023510">
    <property type="protein sequence ID" value="KMQ82706.1"/>
    <property type="molecule type" value="Genomic_DNA"/>
</dbReference>
<evidence type="ECO:0000313" key="1">
    <source>
        <dbReference type="EMBL" id="KMQ82706.1"/>
    </source>
</evidence>
<evidence type="ECO:0000313" key="2">
    <source>
        <dbReference type="Proteomes" id="UP000036403"/>
    </source>
</evidence>
<dbReference type="Proteomes" id="UP000036403">
    <property type="component" value="Unassembled WGS sequence"/>
</dbReference>
<dbReference type="CDD" id="cd01647">
    <property type="entry name" value="RT_LTR"/>
    <property type="match status" value="1"/>
</dbReference>
<dbReference type="PANTHER" id="PTHR24559:SF444">
    <property type="entry name" value="REVERSE TRANSCRIPTASE DOMAIN-CONTAINING PROTEIN"/>
    <property type="match status" value="1"/>
</dbReference>
<dbReference type="SUPFAM" id="SSF56672">
    <property type="entry name" value="DNA/RNA polymerases"/>
    <property type="match status" value="1"/>
</dbReference>
<sequence>MIQGEGFEEKKGNFNKNFSEKKDAAQGAFRVSGLEGKIARIEKSSERVPVPLKELFDNNSKKLNNLEKENFIEFLREFENVFSEHIVAGNCNSVEHVINVQDSLPIKQVPRRIPIHMREEVDNNIEEMKTRGVIEESQSPWVSPAVMVKKKDGSIRFCVDYRKLNAVTIKDSYPLPRIDEILDQLA</sequence>
<protein>
    <submittedName>
        <fullName evidence="1">Krab-a domain-containing protein</fullName>
    </submittedName>
</protein>
<accession>A0A0J7JXW4</accession>
<dbReference type="STRING" id="67767.A0A0J7JXW4"/>
<keyword evidence="2" id="KW-1185">Reference proteome</keyword>
<dbReference type="GO" id="GO:0071897">
    <property type="term" value="P:DNA biosynthetic process"/>
    <property type="evidence" value="ECO:0007669"/>
    <property type="project" value="UniProtKB-ARBA"/>
</dbReference>
<dbReference type="InterPro" id="IPR043502">
    <property type="entry name" value="DNA/RNA_pol_sf"/>
</dbReference>
<name>A0A0J7JXW4_LASNI</name>
<dbReference type="FunFam" id="3.10.10.10:FF:000002">
    <property type="entry name" value="Retrovirus-related Pol polyprotein from transposon 17.6-like protein"/>
    <property type="match status" value="1"/>
</dbReference>
<organism evidence="1 2">
    <name type="scientific">Lasius niger</name>
    <name type="common">Black garden ant</name>
    <dbReference type="NCBI Taxonomy" id="67767"/>
    <lineage>
        <taxon>Eukaryota</taxon>
        <taxon>Metazoa</taxon>
        <taxon>Ecdysozoa</taxon>
        <taxon>Arthropoda</taxon>
        <taxon>Hexapoda</taxon>
        <taxon>Insecta</taxon>
        <taxon>Pterygota</taxon>
        <taxon>Neoptera</taxon>
        <taxon>Endopterygota</taxon>
        <taxon>Hymenoptera</taxon>
        <taxon>Apocrita</taxon>
        <taxon>Aculeata</taxon>
        <taxon>Formicoidea</taxon>
        <taxon>Formicidae</taxon>
        <taxon>Formicinae</taxon>
        <taxon>Lasius</taxon>
        <taxon>Lasius</taxon>
    </lineage>
</organism>